<dbReference type="Gene3D" id="3.40.50.720">
    <property type="entry name" value="NAD(P)-binding Rossmann-like Domain"/>
    <property type="match status" value="1"/>
</dbReference>
<dbReference type="GO" id="GO:0005811">
    <property type="term" value="C:lipid droplet"/>
    <property type="evidence" value="ECO:0007669"/>
    <property type="project" value="TreeGrafter"/>
</dbReference>
<dbReference type="AlphaFoldDB" id="C1C2R5"/>
<protein>
    <submittedName>
        <fullName evidence="3">Probable saccharopine dehydrogenase</fullName>
    </submittedName>
</protein>
<dbReference type="EMBL" id="BT081144">
    <property type="protein sequence ID" value="ACO15568.1"/>
    <property type="molecule type" value="mRNA"/>
</dbReference>
<dbReference type="GO" id="GO:0005739">
    <property type="term" value="C:mitochondrion"/>
    <property type="evidence" value="ECO:0007669"/>
    <property type="project" value="TreeGrafter"/>
</dbReference>
<dbReference type="InterPro" id="IPR005097">
    <property type="entry name" value="Sacchrp_dh_NADP-bd"/>
</dbReference>
<dbReference type="FunFam" id="3.40.50.720:FF:000178">
    <property type="entry name" value="Saccharopine dehydrogenase-like oxidoreductase"/>
    <property type="match status" value="1"/>
</dbReference>
<proteinExistence type="evidence at transcript level"/>
<dbReference type="GO" id="GO:0009247">
    <property type="term" value="P:glycolipid biosynthetic process"/>
    <property type="evidence" value="ECO:0007669"/>
    <property type="project" value="TreeGrafter"/>
</dbReference>
<dbReference type="PANTHER" id="PTHR12286">
    <property type="entry name" value="SACCHAROPINE DEHYDROGENASE-LIKE OXIDOREDUCTASE"/>
    <property type="match status" value="1"/>
</dbReference>
<dbReference type="GO" id="GO:0005886">
    <property type="term" value="C:plasma membrane"/>
    <property type="evidence" value="ECO:0007669"/>
    <property type="project" value="TreeGrafter"/>
</dbReference>
<dbReference type="InterPro" id="IPR036291">
    <property type="entry name" value="NAD(P)-bd_dom_sf"/>
</dbReference>
<reference evidence="3" key="1">
    <citation type="submission" date="2009-03" db="EMBL/GenBank/DDBJ databases">
        <title>Caligus clemensi ESTs and full-length cDNAs.</title>
        <authorList>
            <person name="Yasuike M."/>
            <person name="von Schalburg K."/>
            <person name="Cooper G."/>
            <person name="Leong J."/>
            <person name="Jones S.R.M."/>
            <person name="Koop B.F."/>
        </authorList>
    </citation>
    <scope>NUCLEOTIDE SEQUENCE</scope>
    <source>
        <tissue evidence="3">Whole</tissue>
    </source>
</reference>
<evidence type="ECO:0000256" key="1">
    <source>
        <dbReference type="ARBA" id="ARBA00038048"/>
    </source>
</evidence>
<accession>C1C2R5</accession>
<sequence length="416" mass="45932">MSFDIILLGASGYTGQYVVDYIVENLKARPHMKWAAAGRSESKIRRVLDKAGLVDVPILVCDTSDPDSIRSVVSQGRLLLNCVGPYRFHGEEVVKACVEAGTHHVDISGEPEYLEKMQLKYNQLAQDKGIYVVGSCGFDSIPADLGQIFLNKQMEGDVNEIETYLEVKVPDESGPVINFATWRSAIYGFAFANALKPIRKALYPNRLPSLKPKMRNLGSVHKSEVVDGWCLPFPGSDRSVMMRTQRFLYECEEQRPTQILSYMKCSSLWTAIKIMIVGIVFGFLASKKFGRSLLENYPGIFSWGGVSKEGPSKAMADGTDFKVTLLGKGWKDKVPNRPDDSKPNRLVKVSVSGKNIGYGATCELAVQSALSILEESDKIPNNGGVFTPGYAFANTTLIERLTNKDIPFVVESVTDC</sequence>
<dbReference type="Pfam" id="PF03435">
    <property type="entry name" value="Sacchrp_dh_NADP"/>
    <property type="match status" value="1"/>
</dbReference>
<evidence type="ECO:0000259" key="2">
    <source>
        <dbReference type="Pfam" id="PF03435"/>
    </source>
</evidence>
<dbReference type="PANTHER" id="PTHR12286:SF5">
    <property type="entry name" value="SACCHAROPINE DEHYDROGENASE-LIKE OXIDOREDUCTASE"/>
    <property type="match status" value="1"/>
</dbReference>
<comment type="similarity">
    <text evidence="1">Belongs to the saccharopine dehydrogenase family.</text>
</comment>
<feature type="domain" description="Saccharopine dehydrogenase NADP binding" evidence="2">
    <location>
        <begin position="5"/>
        <end position="133"/>
    </location>
</feature>
<dbReference type="InterPro" id="IPR051276">
    <property type="entry name" value="Saccharopine_DH-like_oxidrdct"/>
</dbReference>
<gene>
    <name evidence="3" type="primary">SCPDH</name>
</gene>
<evidence type="ECO:0000313" key="3">
    <source>
        <dbReference type="EMBL" id="ACO15568.1"/>
    </source>
</evidence>
<dbReference type="SUPFAM" id="SSF51735">
    <property type="entry name" value="NAD(P)-binding Rossmann-fold domains"/>
    <property type="match status" value="1"/>
</dbReference>
<name>C1C2R5_CALCM</name>
<organism evidence="3">
    <name type="scientific">Caligus clemensi</name>
    <name type="common">Sea louse</name>
    <dbReference type="NCBI Taxonomy" id="344056"/>
    <lineage>
        <taxon>Eukaryota</taxon>
        <taxon>Metazoa</taxon>
        <taxon>Ecdysozoa</taxon>
        <taxon>Arthropoda</taxon>
        <taxon>Crustacea</taxon>
        <taxon>Multicrustacea</taxon>
        <taxon>Hexanauplia</taxon>
        <taxon>Copepoda</taxon>
        <taxon>Siphonostomatoida</taxon>
        <taxon>Caligidae</taxon>
        <taxon>Caligus</taxon>
    </lineage>
</organism>